<dbReference type="EMBL" id="LAZR01013938">
    <property type="protein sequence ID" value="KKM19656.1"/>
    <property type="molecule type" value="Genomic_DNA"/>
</dbReference>
<evidence type="ECO:0000256" key="1">
    <source>
        <dbReference type="SAM" id="Phobius"/>
    </source>
</evidence>
<accession>A0A0F9HW85</accession>
<evidence type="ECO:0000313" key="2">
    <source>
        <dbReference type="EMBL" id="KKM19656.1"/>
    </source>
</evidence>
<feature type="transmembrane region" description="Helical" evidence="1">
    <location>
        <begin position="88"/>
        <end position="105"/>
    </location>
</feature>
<sequence length="106" mass="12141">MKFWDAYWGNKKKAIDRMLDHTLHSLQGIIIASPLIPYMVEVNQFAVAGVAWLGGLAREVDQARRLKARDIRRTWKSVLHPVDRAWDIFFHGVGALALLYIVRLAS</sequence>
<dbReference type="AlphaFoldDB" id="A0A0F9HW85"/>
<comment type="caution">
    <text evidence="2">The sequence shown here is derived from an EMBL/GenBank/DDBJ whole genome shotgun (WGS) entry which is preliminary data.</text>
</comment>
<keyword evidence="1" id="KW-0812">Transmembrane</keyword>
<reference evidence="2" key="1">
    <citation type="journal article" date="2015" name="Nature">
        <title>Complex archaea that bridge the gap between prokaryotes and eukaryotes.</title>
        <authorList>
            <person name="Spang A."/>
            <person name="Saw J.H."/>
            <person name="Jorgensen S.L."/>
            <person name="Zaremba-Niedzwiedzka K."/>
            <person name="Martijn J."/>
            <person name="Lind A.E."/>
            <person name="van Eijk R."/>
            <person name="Schleper C."/>
            <person name="Guy L."/>
            <person name="Ettema T.J."/>
        </authorList>
    </citation>
    <scope>NUCLEOTIDE SEQUENCE</scope>
</reference>
<feature type="transmembrane region" description="Helical" evidence="1">
    <location>
        <begin position="21"/>
        <end position="40"/>
    </location>
</feature>
<organism evidence="2">
    <name type="scientific">marine sediment metagenome</name>
    <dbReference type="NCBI Taxonomy" id="412755"/>
    <lineage>
        <taxon>unclassified sequences</taxon>
        <taxon>metagenomes</taxon>
        <taxon>ecological metagenomes</taxon>
    </lineage>
</organism>
<proteinExistence type="predicted"/>
<name>A0A0F9HW85_9ZZZZ</name>
<keyword evidence="1" id="KW-0472">Membrane</keyword>
<gene>
    <name evidence="2" type="ORF">LCGC14_1653360</name>
</gene>
<protein>
    <submittedName>
        <fullName evidence="2">Uncharacterized protein</fullName>
    </submittedName>
</protein>
<keyword evidence="1" id="KW-1133">Transmembrane helix</keyword>